<keyword evidence="2" id="KW-1185">Reference proteome</keyword>
<name>A0ABD3C9F6_9LAMI</name>
<comment type="caution">
    <text evidence="1">The sequence shown here is derived from an EMBL/GenBank/DDBJ whole genome shotgun (WGS) entry which is preliminary data.</text>
</comment>
<accession>A0ABD3C9F6</accession>
<reference evidence="2" key="1">
    <citation type="journal article" date="2024" name="IScience">
        <title>Strigolactones Initiate the Formation of Haustorium-like Structures in Castilleja.</title>
        <authorList>
            <person name="Buerger M."/>
            <person name="Peterson D."/>
            <person name="Chory J."/>
        </authorList>
    </citation>
    <scope>NUCLEOTIDE SEQUENCE [LARGE SCALE GENOMIC DNA]</scope>
</reference>
<sequence>MPSIAIILIHPIPIIIRKINRITLHSFILNRHNHRLVPSHKHGTIISQTLDIDPLFPIPVELEHVKPDRLIRAHKRLGCIVSQRVPFVHNLPIIRPHKFSYVPHRKKQLPRLGQSQVPLSRVEITREHLTGARQFCRTTNVDNHIPDRAGSFHVPPLDDRARAKNICRFRRVAAHGVVACLEIGPEIGPLYVSGPAEGDCCSEPHVVHGDDSVVGAVGWIAAQYEFVDLGILELVIDDLREGVFGWEVKSGFRKRVANIKIIFGFYLGKSKPTMRRTDTLYFLIIKVVIEMINIVVEVFE</sequence>
<dbReference type="Proteomes" id="UP001632038">
    <property type="component" value="Unassembled WGS sequence"/>
</dbReference>
<evidence type="ECO:0000313" key="2">
    <source>
        <dbReference type="Proteomes" id="UP001632038"/>
    </source>
</evidence>
<organism evidence="1 2">
    <name type="scientific">Castilleja foliolosa</name>
    <dbReference type="NCBI Taxonomy" id="1961234"/>
    <lineage>
        <taxon>Eukaryota</taxon>
        <taxon>Viridiplantae</taxon>
        <taxon>Streptophyta</taxon>
        <taxon>Embryophyta</taxon>
        <taxon>Tracheophyta</taxon>
        <taxon>Spermatophyta</taxon>
        <taxon>Magnoliopsida</taxon>
        <taxon>eudicotyledons</taxon>
        <taxon>Gunneridae</taxon>
        <taxon>Pentapetalae</taxon>
        <taxon>asterids</taxon>
        <taxon>lamiids</taxon>
        <taxon>Lamiales</taxon>
        <taxon>Orobanchaceae</taxon>
        <taxon>Pedicularideae</taxon>
        <taxon>Castillejinae</taxon>
        <taxon>Castilleja</taxon>
    </lineage>
</organism>
<proteinExistence type="predicted"/>
<gene>
    <name evidence="1" type="ORF">CASFOL_029563</name>
</gene>
<dbReference type="EMBL" id="JAVIJP010000047">
    <property type="protein sequence ID" value="KAL3626014.1"/>
    <property type="molecule type" value="Genomic_DNA"/>
</dbReference>
<protein>
    <submittedName>
        <fullName evidence="1">Uncharacterized protein</fullName>
    </submittedName>
</protein>
<dbReference type="AlphaFoldDB" id="A0ABD3C9F6"/>
<evidence type="ECO:0000313" key="1">
    <source>
        <dbReference type="EMBL" id="KAL3626014.1"/>
    </source>
</evidence>